<reference evidence="4 5" key="1">
    <citation type="submission" date="2016-06" db="EMBL/GenBank/DDBJ databases">
        <title>Evolution of pathogenesis and genome organization in the Tremellales.</title>
        <authorList>
            <person name="Cuomo C."/>
            <person name="Litvintseva A."/>
            <person name="Heitman J."/>
            <person name="Chen Y."/>
            <person name="Sun S."/>
            <person name="Springer D."/>
            <person name="Dromer F."/>
            <person name="Young S."/>
            <person name="Zeng Q."/>
            <person name="Chapman S."/>
            <person name="Gujja S."/>
            <person name="Saif S."/>
            <person name="Birren B."/>
        </authorList>
    </citation>
    <scope>NUCLEOTIDE SEQUENCE [LARGE SCALE GENOMIC DNA]</scope>
    <source>
        <strain evidence="4 5">ATCC 28783</strain>
    </source>
</reference>
<dbReference type="SMART" id="SM00443">
    <property type="entry name" value="G_patch"/>
    <property type="match status" value="1"/>
</dbReference>
<accession>A0A4Q1BUN9</accession>
<dbReference type="AlphaFoldDB" id="A0A4Q1BUN9"/>
<feature type="compositionally biased region" description="Basic and acidic residues" evidence="1">
    <location>
        <begin position="91"/>
        <end position="110"/>
    </location>
</feature>
<sequence length="598" mass="65247">MTTPEANEGIWIWVPSHRAYYNAQWGTYAVPDAQGHWTYLPVASSSSTTTSTNTPSKSNPTSQTNKSTVPENEPPPSASDTSKGQNNEDNQGEREYGRNEQDEKDHNKEDGEIEDDVGWGGLMDPEKLAEVVQNKQNLSSSSSSHPTINKQFPFLTKHPAYDDPSIYSFPAETDEPNDLVKMPGHILRLVVDRSDCLEVGQVAVIDAREGGIQLGRDRCERGGVARVRLREMEVSKTHGVVYWGKSGNVSPDEGDEEEEEEEEGWWVVDLGSTHGTFIKPPPKLGESDTAISVPSSPFPPSVTAASSGSNGKGKARRDEIRLSEPKTSSRPHPLSHLSTLRIGSTIFICHIHPQWPCEVCQINRTNEIRLDDGQLPSPPPATSQPVPEVPWAMTSKEKRENRELKRKAEMASLKEVLLREEAGQGGKKKNGYMVSGANAVGVGSKYGFGGGDGDHVGVGDGMEKKREYIDRSAIRRKMYPPSPPPRVRTPNVIDTTPVSGETRHGGQNESSRGGQNGDGMGPSKFSQAMLASQGWKPGTGLGKDGSGRSTPIEVELRAEKRGLGAKGAIVATDVEGEGDWRIQAKRRRYDELKGSREV</sequence>
<dbReference type="STRING" id="5217.A0A4Q1BUN9"/>
<dbReference type="PANTHER" id="PTHR23106:SF24">
    <property type="entry name" value="ANGIOGENIC FACTOR WITH G PATCH AND FHA DOMAINS 1"/>
    <property type="match status" value="1"/>
</dbReference>
<dbReference type="InterPro" id="IPR000467">
    <property type="entry name" value="G_patch_dom"/>
</dbReference>
<dbReference type="InterPro" id="IPR008984">
    <property type="entry name" value="SMAD_FHA_dom_sf"/>
</dbReference>
<dbReference type="OrthoDB" id="21470at2759"/>
<keyword evidence="5" id="KW-1185">Reference proteome</keyword>
<dbReference type="EMBL" id="SDIL01000005">
    <property type="protein sequence ID" value="RXK41805.1"/>
    <property type="molecule type" value="Genomic_DNA"/>
</dbReference>
<feature type="compositionally biased region" description="Polar residues" evidence="1">
    <location>
        <begin position="325"/>
        <end position="336"/>
    </location>
</feature>
<dbReference type="InterPro" id="IPR000253">
    <property type="entry name" value="FHA_dom"/>
</dbReference>
<evidence type="ECO:0000259" key="3">
    <source>
        <dbReference type="PROSITE" id="PS50174"/>
    </source>
</evidence>
<comment type="caution">
    <text evidence="4">The sequence shown here is derived from an EMBL/GenBank/DDBJ whole genome shotgun (WGS) entry which is preliminary data.</text>
</comment>
<feature type="region of interest" description="Disordered" evidence="1">
    <location>
        <begin position="277"/>
        <end position="336"/>
    </location>
</feature>
<dbReference type="PROSITE" id="PS50006">
    <property type="entry name" value="FHA_DOMAIN"/>
    <property type="match status" value="1"/>
</dbReference>
<proteinExistence type="predicted"/>
<evidence type="ECO:0000256" key="1">
    <source>
        <dbReference type="SAM" id="MobiDB-lite"/>
    </source>
</evidence>
<dbReference type="InterPro" id="IPR053027">
    <property type="entry name" value="AGGF1"/>
</dbReference>
<dbReference type="VEuPathDB" id="FungiDB:TREMEDRAFT_67844"/>
<feature type="region of interest" description="Disordered" evidence="1">
    <location>
        <begin position="43"/>
        <end position="122"/>
    </location>
</feature>
<dbReference type="PROSITE" id="PS50174">
    <property type="entry name" value="G_PATCH"/>
    <property type="match status" value="1"/>
</dbReference>
<evidence type="ECO:0008006" key="6">
    <source>
        <dbReference type="Google" id="ProtNLM"/>
    </source>
</evidence>
<dbReference type="GO" id="GO:0003676">
    <property type="term" value="F:nucleic acid binding"/>
    <property type="evidence" value="ECO:0007669"/>
    <property type="project" value="InterPro"/>
</dbReference>
<dbReference type="PANTHER" id="PTHR23106">
    <property type="entry name" value="ANGIOGENIC FACTOR WITH G PATCH AND FHA DOMAINS 1"/>
    <property type="match status" value="1"/>
</dbReference>
<evidence type="ECO:0000259" key="2">
    <source>
        <dbReference type="PROSITE" id="PS50006"/>
    </source>
</evidence>
<protein>
    <recommendedName>
        <fullName evidence="6">G-patch domain-containing protein</fullName>
    </recommendedName>
</protein>
<organism evidence="4 5">
    <name type="scientific">Tremella mesenterica</name>
    <name type="common">Jelly fungus</name>
    <dbReference type="NCBI Taxonomy" id="5217"/>
    <lineage>
        <taxon>Eukaryota</taxon>
        <taxon>Fungi</taxon>
        <taxon>Dikarya</taxon>
        <taxon>Basidiomycota</taxon>
        <taxon>Agaricomycotina</taxon>
        <taxon>Tremellomycetes</taxon>
        <taxon>Tremellales</taxon>
        <taxon>Tremellaceae</taxon>
        <taxon>Tremella</taxon>
    </lineage>
</organism>
<feature type="region of interest" description="Disordered" evidence="1">
    <location>
        <begin position="471"/>
        <end position="554"/>
    </location>
</feature>
<feature type="domain" description="FHA" evidence="2">
    <location>
        <begin position="212"/>
        <end position="278"/>
    </location>
</feature>
<feature type="domain" description="G-patch" evidence="3">
    <location>
        <begin position="522"/>
        <end position="568"/>
    </location>
</feature>
<gene>
    <name evidence="4" type="ORF">M231_00804</name>
</gene>
<name>A0A4Q1BUN9_TREME</name>
<dbReference type="Proteomes" id="UP000289152">
    <property type="component" value="Unassembled WGS sequence"/>
</dbReference>
<feature type="compositionally biased region" description="Low complexity" evidence="1">
    <location>
        <begin position="44"/>
        <end position="65"/>
    </location>
</feature>
<dbReference type="SUPFAM" id="SSF49879">
    <property type="entry name" value="SMAD/FHA domain"/>
    <property type="match status" value="1"/>
</dbReference>
<dbReference type="InParanoid" id="A0A4Q1BUN9"/>
<dbReference type="Gene3D" id="2.60.200.20">
    <property type="match status" value="1"/>
</dbReference>
<evidence type="ECO:0000313" key="5">
    <source>
        <dbReference type="Proteomes" id="UP000289152"/>
    </source>
</evidence>
<evidence type="ECO:0000313" key="4">
    <source>
        <dbReference type="EMBL" id="RXK41805.1"/>
    </source>
</evidence>
<dbReference type="Pfam" id="PF01585">
    <property type="entry name" value="G-patch"/>
    <property type="match status" value="1"/>
</dbReference>
<feature type="compositionally biased region" description="Polar residues" evidence="1">
    <location>
        <begin position="78"/>
        <end position="89"/>
    </location>
</feature>